<evidence type="ECO:0000313" key="2">
    <source>
        <dbReference type="Proteomes" id="UP000838878"/>
    </source>
</evidence>
<evidence type="ECO:0000313" key="1">
    <source>
        <dbReference type="EMBL" id="CAH0727168.1"/>
    </source>
</evidence>
<dbReference type="EMBL" id="OV170226">
    <property type="protein sequence ID" value="CAH0727168.1"/>
    <property type="molecule type" value="Genomic_DNA"/>
</dbReference>
<sequence>MRNALHDSRRWRNIISASSHIWMMYLWSHSRSIGAEQVHEDYTQIMNLADDIAQTRASEGLVQHLPIRDGSYEVARSLLTKRYHNERCLADAHIDQIMDLPVVSNTAQLRTELLNPLLIATNSLHRLGLPVAQWSYLLVRIVL</sequence>
<feature type="non-terminal residue" evidence="1">
    <location>
        <position position="143"/>
    </location>
</feature>
<dbReference type="OrthoDB" id="7489123at2759"/>
<gene>
    <name evidence="1" type="ORF">BINO364_LOCUS12543</name>
</gene>
<accession>A0A8J9VPD6</accession>
<protein>
    <submittedName>
        <fullName evidence="1">Uncharacterized protein</fullName>
    </submittedName>
</protein>
<organism evidence="1 2">
    <name type="scientific">Brenthis ino</name>
    <name type="common">lesser marbled fritillary</name>
    <dbReference type="NCBI Taxonomy" id="405034"/>
    <lineage>
        <taxon>Eukaryota</taxon>
        <taxon>Metazoa</taxon>
        <taxon>Ecdysozoa</taxon>
        <taxon>Arthropoda</taxon>
        <taxon>Hexapoda</taxon>
        <taxon>Insecta</taxon>
        <taxon>Pterygota</taxon>
        <taxon>Neoptera</taxon>
        <taxon>Endopterygota</taxon>
        <taxon>Lepidoptera</taxon>
        <taxon>Glossata</taxon>
        <taxon>Ditrysia</taxon>
        <taxon>Papilionoidea</taxon>
        <taxon>Nymphalidae</taxon>
        <taxon>Heliconiinae</taxon>
        <taxon>Argynnini</taxon>
        <taxon>Brenthis</taxon>
    </lineage>
</organism>
<proteinExistence type="predicted"/>
<dbReference type="Pfam" id="PF03564">
    <property type="entry name" value="DUF1759"/>
    <property type="match status" value="1"/>
</dbReference>
<dbReference type="Proteomes" id="UP000838878">
    <property type="component" value="Chromosome 6"/>
</dbReference>
<keyword evidence="2" id="KW-1185">Reference proteome</keyword>
<name>A0A8J9VPD6_9NEOP</name>
<reference evidence="1" key="1">
    <citation type="submission" date="2021-12" db="EMBL/GenBank/DDBJ databases">
        <authorList>
            <person name="Martin H S."/>
        </authorList>
    </citation>
    <scope>NUCLEOTIDE SEQUENCE</scope>
</reference>
<dbReference type="InterPro" id="IPR005312">
    <property type="entry name" value="DUF1759"/>
</dbReference>
<dbReference type="AlphaFoldDB" id="A0A8J9VPD6"/>